<dbReference type="GeneID" id="93063668"/>
<proteinExistence type="predicted"/>
<dbReference type="InterPro" id="IPR030929">
    <property type="entry name" value="Aah/TibC-like"/>
</dbReference>
<protein>
    <recommendedName>
        <fullName evidence="2">Autotransproter heptosyltransferase TibC/BAHTCr-like N-terminal domain-containing protein</fullName>
    </recommendedName>
</protein>
<accession>A0A0E1VVF9</accession>
<dbReference type="RefSeq" id="WP_004525349.1">
    <property type="nucleotide sequence ID" value="NZ_CM000833.1"/>
</dbReference>
<feature type="compositionally biased region" description="Low complexity" evidence="1">
    <location>
        <begin position="33"/>
        <end position="46"/>
    </location>
</feature>
<dbReference type="SMR" id="A0A0E1VVF9"/>
<name>A0A0E1VVF9_BURPE</name>
<feature type="compositionally biased region" description="Basic and acidic residues" evidence="1">
    <location>
        <begin position="11"/>
        <end position="20"/>
    </location>
</feature>
<dbReference type="HOGENOM" id="CLU_044689_0_0_4"/>
<dbReference type="Gene3D" id="3.40.50.2000">
    <property type="entry name" value="Glycogen Phosphorylase B"/>
    <property type="match status" value="1"/>
</dbReference>
<feature type="region of interest" description="Disordered" evidence="1">
    <location>
        <begin position="1"/>
        <end position="79"/>
    </location>
</feature>
<sequence length="466" mass="51002">MPPSPSYSDANARRSAHEPPKVTFCGSPQTLDAHAPPAFAPRSRAPQVPAAPTGTHAGSPAHIQAPTHARGFAPPADIPTWSGTEGVRFDFNDGCRVLLPDGDWTVRLSDMHTDTPLFDAQIGAGIVTSTRRHFVPFQIEIDSGEKRVFKHQFDAHGKPVLIQFEAGRLGEALGWFGYAVKFQRRHRCRLTCAMPAPLIALLKPGYPDIEFVTPELVKPECYYATYRLGRFTGDEARAYQPSAPQLVGVHRSAAYMLGVDPREAPPRIELADDSRPLAGRYVCIAAQSALRCARWERPGGWRQVQRFLTAAGYRIVCVDSPSPDVADESSALAQVAHVLPPDTPWTERARWLRHAACLIGVPGDLAWLAWAVGAPVVLISGFTHPVSEFDTPYRVINFHACNSCWNDASANFDDADASACPRHAGTLRQFECARLVSYAQVKHAAVRLLEACAPPRSPDQAHAFLD</sequence>
<organism evidence="3">
    <name type="scientific">Burkholderia pseudomallei 1710a</name>
    <dbReference type="NCBI Taxonomy" id="320371"/>
    <lineage>
        <taxon>Bacteria</taxon>
        <taxon>Pseudomonadati</taxon>
        <taxon>Pseudomonadota</taxon>
        <taxon>Betaproteobacteria</taxon>
        <taxon>Burkholderiales</taxon>
        <taxon>Burkholderiaceae</taxon>
        <taxon>Burkholderia</taxon>
        <taxon>pseudomallei group</taxon>
    </lineage>
</organism>
<reference evidence="3" key="1">
    <citation type="submission" date="2009-05" db="EMBL/GenBank/DDBJ databases">
        <authorList>
            <person name="Harkins D.M."/>
            <person name="DeShazer D."/>
            <person name="Woods D.E."/>
            <person name="Brinkac L.M."/>
            <person name="Brown K.A."/>
            <person name="Hung G.C."/>
            <person name="Tuanyok A."/>
            <person name="Zhang B."/>
            <person name="Nierman W.C."/>
        </authorList>
    </citation>
    <scope>NUCLEOTIDE SEQUENCE [LARGE SCALE GENOMIC DNA]</scope>
    <source>
        <strain evidence="3">1710a</strain>
    </source>
</reference>
<evidence type="ECO:0000259" key="2">
    <source>
        <dbReference type="Pfam" id="PF21129"/>
    </source>
</evidence>
<dbReference type="InterPro" id="IPR049327">
    <property type="entry name" value="TibC/BAHTCr-like_N"/>
</dbReference>
<evidence type="ECO:0000313" key="3">
    <source>
        <dbReference type="EMBL" id="EET04119.1"/>
    </source>
</evidence>
<dbReference type="Pfam" id="PF21129">
    <property type="entry name" value="TibC_1st"/>
    <property type="match status" value="1"/>
</dbReference>
<feature type="domain" description="Autotransproter heptosyltransferase TibC/BAHTCr-like N-terminal" evidence="2">
    <location>
        <begin position="83"/>
        <end position="141"/>
    </location>
</feature>
<evidence type="ECO:0000256" key="1">
    <source>
        <dbReference type="SAM" id="MobiDB-lite"/>
    </source>
</evidence>
<dbReference type="SUPFAM" id="SSF53756">
    <property type="entry name" value="UDP-Glycosyltransferase/glycogen phosphorylase"/>
    <property type="match status" value="1"/>
</dbReference>
<dbReference type="GO" id="GO:0016757">
    <property type="term" value="F:glycosyltransferase activity"/>
    <property type="evidence" value="ECO:0007669"/>
    <property type="project" value="InterPro"/>
</dbReference>
<dbReference type="AlphaFoldDB" id="A0A0E1VVF9"/>
<dbReference type="EMBL" id="CM000833">
    <property type="protein sequence ID" value="EET04119.1"/>
    <property type="molecule type" value="Genomic_DNA"/>
</dbReference>
<gene>
    <name evidence="3" type="ORF">BURPS1710A_A1272</name>
</gene>
<dbReference type="NCBIfam" id="TIGR04414">
    <property type="entry name" value="hepto_Aah_TibC"/>
    <property type="match status" value="1"/>
</dbReference>
<dbReference type="Proteomes" id="UP000001812">
    <property type="component" value="Chromosome II"/>
</dbReference>